<reference evidence="1 3" key="1">
    <citation type="submission" date="2019-11" db="EMBL/GenBank/DDBJ databases">
        <title>Whole genome shotgun sequencing (WGS) data from Adlercreutzia equolifaciens ResAG-91, Eggerthella lenta MRI-F36, MRI-F37, MRI-F40, ResAG-49, ResAG-88, ResAG-121, ResAG-145, and Gordonibacter sp. ResAG-5, ResAG-26, ResAG-43, ResAG-50, ResAG-59.</title>
        <authorList>
            <person name="Stoll D.A."/>
            <person name="Danylec N."/>
            <person name="Franz C.M.A.P."/>
            <person name="Huch M."/>
        </authorList>
    </citation>
    <scope>NUCLEOTIDE SEQUENCE [LARGE SCALE GENOMIC DNA]</scope>
    <source>
        <strain evidence="1 3">ResAG-88</strain>
    </source>
</reference>
<evidence type="ECO:0000313" key="2">
    <source>
        <dbReference type="EMBL" id="VYU38159.1"/>
    </source>
</evidence>
<dbReference type="EMBL" id="CACRTT010000023">
    <property type="protein sequence ID" value="VYU38159.1"/>
    <property type="molecule type" value="Genomic_DNA"/>
</dbReference>
<dbReference type="AlphaFoldDB" id="A0A6N3EF41"/>
<organism evidence="2">
    <name type="scientific">Eggerthella lenta</name>
    <name type="common">Eubacterium lentum</name>
    <dbReference type="NCBI Taxonomy" id="84112"/>
    <lineage>
        <taxon>Bacteria</taxon>
        <taxon>Bacillati</taxon>
        <taxon>Actinomycetota</taxon>
        <taxon>Coriobacteriia</taxon>
        <taxon>Eggerthellales</taxon>
        <taxon>Eggerthellaceae</taxon>
        <taxon>Eggerthella</taxon>
    </lineage>
</organism>
<evidence type="ECO:0000313" key="1">
    <source>
        <dbReference type="EMBL" id="MVN32828.1"/>
    </source>
</evidence>
<gene>
    <name evidence="2" type="ORF">ELLFYP107_00342</name>
    <name evidence="1" type="ORF">GO726_06555</name>
</gene>
<dbReference type="EMBL" id="WPOM01000010">
    <property type="protein sequence ID" value="MVN32828.1"/>
    <property type="molecule type" value="Genomic_DNA"/>
</dbReference>
<protein>
    <submittedName>
        <fullName evidence="2">Uncharacterized protein</fullName>
    </submittedName>
</protein>
<accession>A0A6N3EF41</accession>
<dbReference type="Proteomes" id="UP000436429">
    <property type="component" value="Unassembled WGS sequence"/>
</dbReference>
<sequence length="172" mass="20749">MILLPNKEYSQRLLDELNCIGYRFLESATEYLIDEDDEEYLAQELEWFFPEHLVNQDMQRCLDTLKTLCRWMESEAHYYPVTRLHEYLLMQAIHHEWLFFNDIPEEESQKLREAFYSPSGNVRLSEMEESLINEMENSELLTMDAFFESVNFGELELIASFDQKPLFTFLRF</sequence>
<name>A0A6N3EF41_EGGLN</name>
<proteinExistence type="predicted"/>
<evidence type="ECO:0000313" key="3">
    <source>
        <dbReference type="Proteomes" id="UP000436429"/>
    </source>
</evidence>
<dbReference type="RefSeq" id="WP_057385182.1">
    <property type="nucleotide sequence ID" value="NZ_CACRTT010000023.1"/>
</dbReference>
<reference evidence="2" key="2">
    <citation type="submission" date="2019-11" db="EMBL/GenBank/DDBJ databases">
        <authorList>
            <person name="Feng L."/>
        </authorList>
    </citation>
    <scope>NUCLEOTIDE SEQUENCE</scope>
    <source>
        <strain evidence="2">ElentaLFYP107</strain>
    </source>
</reference>